<dbReference type="SUPFAM" id="SSF51430">
    <property type="entry name" value="NAD(P)-linked oxidoreductase"/>
    <property type="match status" value="1"/>
</dbReference>
<dbReference type="InterPro" id="IPR029044">
    <property type="entry name" value="Nucleotide-diphossugar_trans"/>
</dbReference>
<dbReference type="GO" id="GO:0016779">
    <property type="term" value="F:nucleotidyltransferase activity"/>
    <property type="evidence" value="ECO:0007669"/>
    <property type="project" value="UniProtKB-KW"/>
</dbReference>
<sequence length="544" mass="61296">MENIKSIIIIQSRFNSTRLPGKALFTINGIPLVILAAKRAGNTGRKVIIATSDQSTDDEIELCAKHYGITCVRGSLNDTLARFAKAVKDYPPETRIFRLTADNILPDGSLLDDMESQYIISSTDYMVCDNIGSNVPYGVSAELMRVEHIINANKNANSDDEREHVTPYIRNHFKVKYYEPKKIIGFSNYRCTIDTFDDYLSVKKIFTINDDIISMSLYDIIKRFDKLLFKPCNNKAIKPMVLGSVQFGMNYGITNAEGRASPNVIEKIIKQAITEGIEYIDTAAAYGESEATIGKTLTGGWLGRVKIITKTPPFTELENCDDPLVYSYATQASIFRSCMNLGTEKLDIVMLHRANHLVKYGGAVFNELLKYKVAGKIHSLGVSVQNPDELSLALSYEDIEFIQLPYNILDKRWDHLIKGILDIKKKRNLVIHARSSLLQGLLNSNDSNIWEIAHVKNHVPIRTWLEKIQKDTKKISIADLCIGYVNSQKWIDAVVIGIDDMNQLHDNINSISKPFISDHLLSTIDVTKPDLSENTLNPSRWNKK</sequence>
<dbReference type="Pfam" id="PF00248">
    <property type="entry name" value="Aldo_ket_red"/>
    <property type="match status" value="1"/>
</dbReference>
<dbReference type="Gene3D" id="3.90.550.10">
    <property type="entry name" value="Spore Coat Polysaccharide Biosynthesis Protein SpsA, Chain A"/>
    <property type="match status" value="1"/>
</dbReference>
<dbReference type="PANTHER" id="PTHR43312:SF1">
    <property type="entry name" value="NADP-DEPENDENT OXIDOREDUCTASE DOMAIN-CONTAINING PROTEIN"/>
    <property type="match status" value="1"/>
</dbReference>
<keyword evidence="3" id="KW-1185">Reference proteome</keyword>
<dbReference type="InterPro" id="IPR036812">
    <property type="entry name" value="NAD(P)_OxRdtase_dom_sf"/>
</dbReference>
<dbReference type="OrthoDB" id="9772407at2"/>
<evidence type="ECO:0000313" key="2">
    <source>
        <dbReference type="EMBL" id="PWW11552.1"/>
    </source>
</evidence>
<feature type="domain" description="NADP-dependent oxidoreductase" evidence="1">
    <location>
        <begin position="240"/>
        <end position="516"/>
    </location>
</feature>
<reference evidence="2 3" key="1">
    <citation type="submission" date="2018-05" db="EMBL/GenBank/DDBJ databases">
        <title>Genomic Encyclopedia of Type Strains, Phase IV (KMG-IV): sequencing the most valuable type-strain genomes for metagenomic binning, comparative biology and taxonomic classification.</title>
        <authorList>
            <person name="Goeker M."/>
        </authorList>
    </citation>
    <scope>NUCLEOTIDE SEQUENCE [LARGE SCALE GENOMIC DNA]</scope>
    <source>
        <strain evidence="2 3">DSM 19579</strain>
    </source>
</reference>
<accession>A0A317Q7S9</accession>
<dbReference type="InterPro" id="IPR023210">
    <property type="entry name" value="NADP_OxRdtase_dom"/>
</dbReference>
<name>A0A317Q7S9_9ENTR</name>
<evidence type="ECO:0000259" key="1">
    <source>
        <dbReference type="Pfam" id="PF00248"/>
    </source>
</evidence>
<organism evidence="2 3">
    <name type="scientific">Mangrovibacter plantisponsor</name>
    <dbReference type="NCBI Taxonomy" id="451513"/>
    <lineage>
        <taxon>Bacteria</taxon>
        <taxon>Pseudomonadati</taxon>
        <taxon>Pseudomonadota</taxon>
        <taxon>Gammaproteobacteria</taxon>
        <taxon>Enterobacterales</taxon>
        <taxon>Enterobacteriaceae</taxon>
        <taxon>Mangrovibacter</taxon>
    </lineage>
</organism>
<dbReference type="Gene3D" id="3.20.20.100">
    <property type="entry name" value="NADP-dependent oxidoreductase domain"/>
    <property type="match status" value="1"/>
</dbReference>
<dbReference type="InterPro" id="IPR053135">
    <property type="entry name" value="AKR2_Oxidoreductase"/>
</dbReference>
<evidence type="ECO:0000313" key="3">
    <source>
        <dbReference type="Proteomes" id="UP000246744"/>
    </source>
</evidence>
<protein>
    <submittedName>
        <fullName evidence="2">Spore coat polysaccharide biosynthesis protein SpsF (Cytidylyltransferase family)</fullName>
    </submittedName>
</protein>
<dbReference type="CDD" id="cd19097">
    <property type="entry name" value="AKR_unchar"/>
    <property type="match status" value="1"/>
</dbReference>
<keyword evidence="2" id="KW-0548">Nucleotidyltransferase</keyword>
<dbReference type="PANTHER" id="PTHR43312">
    <property type="entry name" value="D-THREO-ALDOSE 1-DEHYDROGENASE"/>
    <property type="match status" value="1"/>
</dbReference>
<comment type="caution">
    <text evidence="2">The sequence shown here is derived from an EMBL/GenBank/DDBJ whole genome shotgun (WGS) entry which is preliminary data.</text>
</comment>
<keyword evidence="2" id="KW-0808">Transferase</keyword>
<dbReference type="EMBL" id="QGTS01000002">
    <property type="protein sequence ID" value="PWW11552.1"/>
    <property type="molecule type" value="Genomic_DNA"/>
</dbReference>
<dbReference type="SUPFAM" id="SSF53448">
    <property type="entry name" value="Nucleotide-diphospho-sugar transferases"/>
    <property type="match status" value="1"/>
</dbReference>
<proteinExistence type="predicted"/>
<dbReference type="Proteomes" id="UP000246744">
    <property type="component" value="Unassembled WGS sequence"/>
</dbReference>
<gene>
    <name evidence="2" type="ORF">DES37_102158</name>
</gene>
<dbReference type="AlphaFoldDB" id="A0A317Q7S9"/>
<dbReference type="Pfam" id="PF02348">
    <property type="entry name" value="CTP_transf_3"/>
    <property type="match status" value="1"/>
</dbReference>
<dbReference type="InterPro" id="IPR003329">
    <property type="entry name" value="Cytidylyl_trans"/>
</dbReference>
<dbReference type="RefSeq" id="WP_110024858.1">
    <property type="nucleotide sequence ID" value="NZ_QGTS01000002.1"/>
</dbReference>